<protein>
    <recommendedName>
        <fullName evidence="4">Guanylate kinase-like domain-containing protein</fullName>
    </recommendedName>
</protein>
<organism evidence="5 6">
    <name type="scientific">Exocentrus adspersus</name>
    <dbReference type="NCBI Taxonomy" id="1586481"/>
    <lineage>
        <taxon>Eukaryota</taxon>
        <taxon>Metazoa</taxon>
        <taxon>Ecdysozoa</taxon>
        <taxon>Arthropoda</taxon>
        <taxon>Hexapoda</taxon>
        <taxon>Insecta</taxon>
        <taxon>Pterygota</taxon>
        <taxon>Neoptera</taxon>
        <taxon>Endopterygota</taxon>
        <taxon>Coleoptera</taxon>
        <taxon>Polyphaga</taxon>
        <taxon>Cucujiformia</taxon>
        <taxon>Chrysomeloidea</taxon>
        <taxon>Cerambycidae</taxon>
        <taxon>Lamiinae</taxon>
        <taxon>Acanthocinini</taxon>
        <taxon>Exocentrus</taxon>
    </lineage>
</organism>
<dbReference type="AlphaFoldDB" id="A0AAV8VG11"/>
<dbReference type="SUPFAM" id="SSF52540">
    <property type="entry name" value="P-loop containing nucleoside triphosphate hydrolases"/>
    <property type="match status" value="1"/>
</dbReference>
<dbReference type="PROSITE" id="PS00856">
    <property type="entry name" value="GUANYLATE_KINASE_1"/>
    <property type="match status" value="1"/>
</dbReference>
<comment type="similarity">
    <text evidence="1">Belongs to the guanylate kinase family.</text>
</comment>
<accession>A0AAV8VG11</accession>
<gene>
    <name evidence="5" type="ORF">NQ315_009006</name>
</gene>
<sequence>MNPVKIRPIVLCGPSGSGKSSLLSRLMKDFQNDLGFSVSHTTRKPRAGEIDGEHYHFTTREQMLEDIKNGKFIETATFGGNLYGTSKAAVDAITRSGKNPPSIQTLEARLRARNTESEESLSHRLKVAQEEIIYGKTPGNFHLTIFNDDLDKAYETLKKFVTDCLDSI</sequence>
<dbReference type="SMART" id="SM00072">
    <property type="entry name" value="GuKc"/>
    <property type="match status" value="1"/>
</dbReference>
<name>A0AAV8VG11_9CUCU</name>
<evidence type="ECO:0000256" key="3">
    <source>
        <dbReference type="ARBA" id="ARBA00022777"/>
    </source>
</evidence>
<dbReference type="InterPro" id="IPR020590">
    <property type="entry name" value="Guanylate_kinase_CS"/>
</dbReference>
<keyword evidence="6" id="KW-1185">Reference proteome</keyword>
<evidence type="ECO:0000313" key="6">
    <source>
        <dbReference type="Proteomes" id="UP001159042"/>
    </source>
</evidence>
<dbReference type="PANTHER" id="PTHR23117">
    <property type="entry name" value="GUANYLATE KINASE-RELATED"/>
    <property type="match status" value="1"/>
</dbReference>
<dbReference type="FunFam" id="3.30.63.10:FF:000002">
    <property type="entry name" value="Guanylate kinase 1"/>
    <property type="match status" value="1"/>
</dbReference>
<keyword evidence="2" id="KW-0808">Transferase</keyword>
<comment type="caution">
    <text evidence="5">The sequence shown here is derived from an EMBL/GenBank/DDBJ whole genome shotgun (WGS) entry which is preliminary data.</text>
</comment>
<dbReference type="GO" id="GO:0004385">
    <property type="term" value="F:GMP kinase activity"/>
    <property type="evidence" value="ECO:0007669"/>
    <property type="project" value="TreeGrafter"/>
</dbReference>
<feature type="domain" description="Guanylate kinase-like" evidence="4">
    <location>
        <begin position="6"/>
        <end position="162"/>
    </location>
</feature>
<dbReference type="InterPro" id="IPR008144">
    <property type="entry name" value="Guanylate_kin-like_dom"/>
</dbReference>
<reference evidence="5 6" key="1">
    <citation type="journal article" date="2023" name="Insect Mol. Biol.">
        <title>Genome sequencing provides insights into the evolution of gene families encoding plant cell wall-degrading enzymes in longhorned beetles.</title>
        <authorList>
            <person name="Shin N.R."/>
            <person name="Okamura Y."/>
            <person name="Kirsch R."/>
            <person name="Pauchet Y."/>
        </authorList>
    </citation>
    <scope>NUCLEOTIDE SEQUENCE [LARGE SCALE GENOMIC DNA]</scope>
    <source>
        <strain evidence="5">EAD_L_NR</strain>
    </source>
</reference>
<dbReference type="PANTHER" id="PTHR23117:SF13">
    <property type="entry name" value="GUANYLATE KINASE"/>
    <property type="match status" value="1"/>
</dbReference>
<dbReference type="Gene3D" id="3.40.50.300">
    <property type="entry name" value="P-loop containing nucleotide triphosphate hydrolases"/>
    <property type="match status" value="2"/>
</dbReference>
<dbReference type="Proteomes" id="UP001159042">
    <property type="component" value="Unassembled WGS sequence"/>
</dbReference>
<dbReference type="EMBL" id="JANEYG010000100">
    <property type="protein sequence ID" value="KAJ8913169.1"/>
    <property type="molecule type" value="Genomic_DNA"/>
</dbReference>
<dbReference type="Pfam" id="PF00625">
    <property type="entry name" value="Guanylate_kin"/>
    <property type="match status" value="2"/>
</dbReference>
<proteinExistence type="inferred from homology"/>
<dbReference type="PROSITE" id="PS50052">
    <property type="entry name" value="GUANYLATE_KINASE_2"/>
    <property type="match status" value="1"/>
</dbReference>
<keyword evidence="3" id="KW-0418">Kinase</keyword>
<evidence type="ECO:0000259" key="4">
    <source>
        <dbReference type="PROSITE" id="PS50052"/>
    </source>
</evidence>
<evidence type="ECO:0000313" key="5">
    <source>
        <dbReference type="EMBL" id="KAJ8913169.1"/>
    </source>
</evidence>
<evidence type="ECO:0000256" key="2">
    <source>
        <dbReference type="ARBA" id="ARBA00022679"/>
    </source>
</evidence>
<evidence type="ECO:0000256" key="1">
    <source>
        <dbReference type="ARBA" id="ARBA00005790"/>
    </source>
</evidence>
<dbReference type="InterPro" id="IPR027417">
    <property type="entry name" value="P-loop_NTPase"/>
</dbReference>
<dbReference type="GO" id="GO:0005829">
    <property type="term" value="C:cytosol"/>
    <property type="evidence" value="ECO:0007669"/>
    <property type="project" value="TreeGrafter"/>
</dbReference>
<dbReference type="CDD" id="cd00071">
    <property type="entry name" value="GMPK"/>
    <property type="match status" value="1"/>
</dbReference>
<dbReference type="InterPro" id="IPR008145">
    <property type="entry name" value="GK/Ca_channel_bsu"/>
</dbReference>